<dbReference type="Proteomes" id="UP000247498">
    <property type="component" value="Unassembled WGS sequence"/>
</dbReference>
<sequence>MGPGEVKPGKLLKIADAYAVEEKPGTPVLALAAAVIYSAVQIHESLHQPSQVTSLTEWSDTQGPFPMVIRCVAANGCYVSNRHNDAYSSHGDKVQQKGCLFLAEGEEQVLNITFTKNPLNGLTVIWDPSTPPPPGSPPGTGLAIGADMNCPPPACASGVMPMFTPVLGGSYLANYVQTANETSPVAPLRREWFVDFVARDSTVDPAMTACADKLSPAQVAAYHQATVRIMSAWYRVRIYREHLTILSLPGICGGALELCLQVGAAAVIALELAKCLVPRHDARGRDFLGASGGEGGAGSVDLQLRR</sequence>
<protein>
    <submittedName>
        <fullName evidence="1">Uncharacterized protein</fullName>
    </submittedName>
</protein>
<organism evidence="1 2">
    <name type="scientific">Raphidocelis subcapitata</name>
    <dbReference type="NCBI Taxonomy" id="307507"/>
    <lineage>
        <taxon>Eukaryota</taxon>
        <taxon>Viridiplantae</taxon>
        <taxon>Chlorophyta</taxon>
        <taxon>core chlorophytes</taxon>
        <taxon>Chlorophyceae</taxon>
        <taxon>CS clade</taxon>
        <taxon>Sphaeropleales</taxon>
        <taxon>Selenastraceae</taxon>
        <taxon>Raphidocelis</taxon>
    </lineage>
</organism>
<dbReference type="EMBL" id="BDRX01000132">
    <property type="protein sequence ID" value="GBF98703.1"/>
    <property type="molecule type" value="Genomic_DNA"/>
</dbReference>
<dbReference type="AlphaFoldDB" id="A0A2V0PKZ9"/>
<gene>
    <name evidence="1" type="ORF">Rsub_11417</name>
</gene>
<dbReference type="STRING" id="307507.A0A2V0PKZ9"/>
<accession>A0A2V0PKZ9</accession>
<evidence type="ECO:0000313" key="2">
    <source>
        <dbReference type="Proteomes" id="UP000247498"/>
    </source>
</evidence>
<evidence type="ECO:0000313" key="1">
    <source>
        <dbReference type="EMBL" id="GBF98703.1"/>
    </source>
</evidence>
<dbReference type="InParanoid" id="A0A2V0PKZ9"/>
<keyword evidence="2" id="KW-1185">Reference proteome</keyword>
<reference evidence="1 2" key="1">
    <citation type="journal article" date="2018" name="Sci. Rep.">
        <title>Raphidocelis subcapitata (=Pseudokirchneriella subcapitata) provides an insight into genome evolution and environmental adaptations in the Sphaeropleales.</title>
        <authorList>
            <person name="Suzuki S."/>
            <person name="Yamaguchi H."/>
            <person name="Nakajima N."/>
            <person name="Kawachi M."/>
        </authorList>
    </citation>
    <scope>NUCLEOTIDE SEQUENCE [LARGE SCALE GENOMIC DNA]</scope>
    <source>
        <strain evidence="1 2">NIES-35</strain>
    </source>
</reference>
<dbReference type="OrthoDB" id="538917at2759"/>
<proteinExistence type="predicted"/>
<comment type="caution">
    <text evidence="1">The sequence shown here is derived from an EMBL/GenBank/DDBJ whole genome shotgun (WGS) entry which is preliminary data.</text>
</comment>
<name>A0A2V0PKZ9_9CHLO</name>